<dbReference type="EMBL" id="RXIC02000025">
    <property type="protein sequence ID" value="KAB1206091.1"/>
    <property type="molecule type" value="Genomic_DNA"/>
</dbReference>
<feature type="domain" description="Reverse transcriptase zinc-binding" evidence="1">
    <location>
        <begin position="54"/>
        <end position="146"/>
    </location>
</feature>
<name>A0A6A1V0K2_9ROSI</name>
<sequence length="254" mass="29123">MVNSLFISSTHFWNAGVVRDHLEEADADWILNCCSPSGSIEDKQIWTPAFNGTFSVKSTYKLLSSLVSQTIFPIPAEDWKKLWAMPLQDRLKLFLWKIAWNALPRKINTCWSASPTEEELSCSLCHNAPETLEHLFFGCQIACMAWMESPWSLNIQDLPSCDIGEWIHPILHTGPLLHLPLWEHPHFILFAAILFDSLWYSRNQAGHHGTQPNPSAIIEKVRSLFMEHKLARKDILRPDPFPFVATTPCKFLED</sequence>
<evidence type="ECO:0000259" key="1">
    <source>
        <dbReference type="Pfam" id="PF13966"/>
    </source>
</evidence>
<keyword evidence="3" id="KW-1185">Reference proteome</keyword>
<accession>A0A6A1V0K2</accession>
<dbReference type="InterPro" id="IPR026960">
    <property type="entry name" value="RVT-Znf"/>
</dbReference>
<dbReference type="OrthoDB" id="1744926at2759"/>
<protein>
    <recommendedName>
        <fullName evidence="1">Reverse transcriptase zinc-binding domain-containing protein</fullName>
    </recommendedName>
</protein>
<comment type="caution">
    <text evidence="2">The sequence shown here is derived from an EMBL/GenBank/DDBJ whole genome shotgun (WGS) entry which is preliminary data.</text>
</comment>
<organism evidence="2 3">
    <name type="scientific">Morella rubra</name>
    <name type="common">Chinese bayberry</name>
    <dbReference type="NCBI Taxonomy" id="262757"/>
    <lineage>
        <taxon>Eukaryota</taxon>
        <taxon>Viridiplantae</taxon>
        <taxon>Streptophyta</taxon>
        <taxon>Embryophyta</taxon>
        <taxon>Tracheophyta</taxon>
        <taxon>Spermatophyta</taxon>
        <taxon>Magnoliopsida</taxon>
        <taxon>eudicotyledons</taxon>
        <taxon>Gunneridae</taxon>
        <taxon>Pentapetalae</taxon>
        <taxon>rosids</taxon>
        <taxon>fabids</taxon>
        <taxon>Fagales</taxon>
        <taxon>Myricaceae</taxon>
        <taxon>Morella</taxon>
    </lineage>
</organism>
<evidence type="ECO:0000313" key="2">
    <source>
        <dbReference type="EMBL" id="KAB1206091.1"/>
    </source>
</evidence>
<dbReference type="AlphaFoldDB" id="A0A6A1V0K2"/>
<dbReference type="Proteomes" id="UP000516437">
    <property type="component" value="Chromosome 7"/>
</dbReference>
<dbReference type="Pfam" id="PF13966">
    <property type="entry name" value="zf-RVT"/>
    <property type="match status" value="1"/>
</dbReference>
<evidence type="ECO:0000313" key="3">
    <source>
        <dbReference type="Proteomes" id="UP000516437"/>
    </source>
</evidence>
<proteinExistence type="predicted"/>
<reference evidence="2 3" key="1">
    <citation type="journal article" date="2019" name="Plant Biotechnol. J.">
        <title>The red bayberry genome and genetic basis of sex determination.</title>
        <authorList>
            <person name="Jia H.M."/>
            <person name="Jia H.J."/>
            <person name="Cai Q.L."/>
            <person name="Wang Y."/>
            <person name="Zhao H.B."/>
            <person name="Yang W.F."/>
            <person name="Wang G.Y."/>
            <person name="Li Y.H."/>
            <person name="Zhan D.L."/>
            <person name="Shen Y.T."/>
            <person name="Niu Q.F."/>
            <person name="Chang L."/>
            <person name="Qiu J."/>
            <person name="Zhao L."/>
            <person name="Xie H.B."/>
            <person name="Fu W.Y."/>
            <person name="Jin J."/>
            <person name="Li X.W."/>
            <person name="Jiao Y."/>
            <person name="Zhou C.C."/>
            <person name="Tu T."/>
            <person name="Chai C.Y."/>
            <person name="Gao J.L."/>
            <person name="Fan L.J."/>
            <person name="van de Weg E."/>
            <person name="Wang J.Y."/>
            <person name="Gao Z.S."/>
        </authorList>
    </citation>
    <scope>NUCLEOTIDE SEQUENCE [LARGE SCALE GENOMIC DNA]</scope>
    <source>
        <tissue evidence="2">Leaves</tissue>
    </source>
</reference>
<gene>
    <name evidence="2" type="ORF">CJ030_MR7G005995</name>
</gene>